<accession>A0A426X9G7</accession>
<evidence type="ECO:0000313" key="2">
    <source>
        <dbReference type="Proteomes" id="UP000287651"/>
    </source>
</evidence>
<sequence>MALAGKEATTGDHRGGVLAASLLLVEGRISGLKAGGDRGRGALTKEAADEGRRDRRCRAAEGEVMQQKLRSKLRLTLGSLQIMRATCSSSFVRQTTGDRISSSSSMPSWQKEAEYVDAEGYLLLLC</sequence>
<dbReference type="Proteomes" id="UP000287651">
    <property type="component" value="Unassembled WGS sequence"/>
</dbReference>
<comment type="caution">
    <text evidence="1">The sequence shown here is derived from an EMBL/GenBank/DDBJ whole genome shotgun (WGS) entry which is preliminary data.</text>
</comment>
<evidence type="ECO:0000313" key="1">
    <source>
        <dbReference type="EMBL" id="RRT36119.1"/>
    </source>
</evidence>
<proteinExistence type="predicted"/>
<name>A0A426X9G7_ENSVE</name>
<protein>
    <submittedName>
        <fullName evidence="1">Uncharacterized protein</fullName>
    </submittedName>
</protein>
<gene>
    <name evidence="1" type="ORF">B296_00052086</name>
</gene>
<organism evidence="1 2">
    <name type="scientific">Ensete ventricosum</name>
    <name type="common">Abyssinian banana</name>
    <name type="synonym">Musa ensete</name>
    <dbReference type="NCBI Taxonomy" id="4639"/>
    <lineage>
        <taxon>Eukaryota</taxon>
        <taxon>Viridiplantae</taxon>
        <taxon>Streptophyta</taxon>
        <taxon>Embryophyta</taxon>
        <taxon>Tracheophyta</taxon>
        <taxon>Spermatophyta</taxon>
        <taxon>Magnoliopsida</taxon>
        <taxon>Liliopsida</taxon>
        <taxon>Zingiberales</taxon>
        <taxon>Musaceae</taxon>
        <taxon>Ensete</taxon>
    </lineage>
</organism>
<dbReference type="EMBL" id="AMZH03024050">
    <property type="protein sequence ID" value="RRT36119.1"/>
    <property type="molecule type" value="Genomic_DNA"/>
</dbReference>
<reference evidence="1 2" key="1">
    <citation type="journal article" date="2014" name="Agronomy (Basel)">
        <title>A Draft Genome Sequence for Ensete ventricosum, the Drought-Tolerant Tree Against Hunger.</title>
        <authorList>
            <person name="Harrison J."/>
            <person name="Moore K.A."/>
            <person name="Paszkiewicz K."/>
            <person name="Jones T."/>
            <person name="Grant M."/>
            <person name="Ambacheew D."/>
            <person name="Muzemil S."/>
            <person name="Studholme D.J."/>
        </authorList>
    </citation>
    <scope>NUCLEOTIDE SEQUENCE [LARGE SCALE GENOMIC DNA]</scope>
</reference>
<dbReference type="AlphaFoldDB" id="A0A426X9G7"/>